<evidence type="ECO:0000259" key="4">
    <source>
        <dbReference type="PROSITE" id="PS51791"/>
    </source>
</evidence>
<feature type="compositionally biased region" description="Low complexity" evidence="2">
    <location>
        <begin position="1054"/>
        <end position="1065"/>
    </location>
</feature>
<dbReference type="InterPro" id="IPR022158">
    <property type="entry name" value="Inositol_phosphatase"/>
</dbReference>
<dbReference type="Proteomes" id="UP000014500">
    <property type="component" value="Unassembled WGS sequence"/>
</dbReference>
<feature type="compositionally biased region" description="Polar residues" evidence="2">
    <location>
        <begin position="1434"/>
        <end position="1443"/>
    </location>
</feature>
<feature type="region of interest" description="Disordered" evidence="2">
    <location>
        <begin position="1106"/>
        <end position="1181"/>
    </location>
</feature>
<dbReference type="PROSITE" id="PS51791">
    <property type="entry name" value="HSAC2"/>
    <property type="match status" value="1"/>
</dbReference>
<dbReference type="STRING" id="126957.T1IJ69"/>
<reference evidence="6" key="1">
    <citation type="submission" date="2011-05" db="EMBL/GenBank/DDBJ databases">
        <authorList>
            <person name="Richards S.R."/>
            <person name="Qu J."/>
            <person name="Jiang H."/>
            <person name="Jhangiani S.N."/>
            <person name="Agravi P."/>
            <person name="Goodspeed R."/>
            <person name="Gross S."/>
            <person name="Mandapat C."/>
            <person name="Jackson L."/>
            <person name="Mathew T."/>
            <person name="Pu L."/>
            <person name="Thornton R."/>
            <person name="Saada N."/>
            <person name="Wilczek-Boney K.B."/>
            <person name="Lee S."/>
            <person name="Kovar C."/>
            <person name="Wu Y."/>
            <person name="Scherer S.E."/>
            <person name="Worley K.C."/>
            <person name="Muzny D.M."/>
            <person name="Gibbs R."/>
        </authorList>
    </citation>
    <scope>NUCLEOTIDE SEQUENCE</scope>
    <source>
        <strain evidence="6">Brora</strain>
    </source>
</reference>
<dbReference type="GO" id="GO:0043812">
    <property type="term" value="F:phosphatidylinositol-4-phosphate phosphatase activity"/>
    <property type="evidence" value="ECO:0007669"/>
    <property type="project" value="TreeGrafter"/>
</dbReference>
<organism evidence="5 6">
    <name type="scientific">Strigamia maritima</name>
    <name type="common">European centipede</name>
    <name type="synonym">Geophilus maritimus</name>
    <dbReference type="NCBI Taxonomy" id="126957"/>
    <lineage>
        <taxon>Eukaryota</taxon>
        <taxon>Metazoa</taxon>
        <taxon>Ecdysozoa</taxon>
        <taxon>Arthropoda</taxon>
        <taxon>Myriapoda</taxon>
        <taxon>Chilopoda</taxon>
        <taxon>Pleurostigmophora</taxon>
        <taxon>Geophilomorpha</taxon>
        <taxon>Linotaeniidae</taxon>
        <taxon>Strigamia</taxon>
    </lineage>
</organism>
<feature type="coiled-coil region" evidence="1">
    <location>
        <begin position="903"/>
        <end position="930"/>
    </location>
</feature>
<dbReference type="GO" id="GO:0046856">
    <property type="term" value="P:phosphatidylinositol dephosphorylation"/>
    <property type="evidence" value="ECO:0007669"/>
    <property type="project" value="TreeGrafter"/>
</dbReference>
<feature type="domain" description="HSac2" evidence="4">
    <location>
        <begin position="666"/>
        <end position="853"/>
    </location>
</feature>
<dbReference type="EnsemblMetazoa" id="SMAR000928-RA">
    <property type="protein sequence ID" value="SMAR000928-PA"/>
    <property type="gene ID" value="SMAR000928"/>
</dbReference>
<feature type="compositionally biased region" description="Basic and acidic residues" evidence="2">
    <location>
        <begin position="1151"/>
        <end position="1165"/>
    </location>
</feature>
<evidence type="ECO:0000313" key="5">
    <source>
        <dbReference type="EnsemblMetazoa" id="SMAR000928-PA"/>
    </source>
</evidence>
<dbReference type="InterPro" id="IPR002013">
    <property type="entry name" value="SAC_dom"/>
</dbReference>
<dbReference type="eggNOG" id="KOG1890">
    <property type="taxonomic scope" value="Eukaryota"/>
</dbReference>
<proteinExistence type="predicted"/>
<name>T1IJ69_STRMM</name>
<dbReference type="Pfam" id="PF02383">
    <property type="entry name" value="Syja_N"/>
    <property type="match status" value="1"/>
</dbReference>
<reference evidence="5" key="2">
    <citation type="submission" date="2015-02" db="UniProtKB">
        <authorList>
            <consortium name="EnsemblMetazoa"/>
        </authorList>
    </citation>
    <scope>IDENTIFICATION</scope>
</reference>
<dbReference type="EMBL" id="JH430232">
    <property type="status" value="NOT_ANNOTATED_CDS"/>
    <property type="molecule type" value="Genomic_DNA"/>
</dbReference>
<dbReference type="Pfam" id="PF12456">
    <property type="entry name" value="hSac2"/>
    <property type="match status" value="1"/>
</dbReference>
<keyword evidence="1" id="KW-0175">Coiled coil</keyword>
<evidence type="ECO:0000256" key="1">
    <source>
        <dbReference type="SAM" id="Coils"/>
    </source>
</evidence>
<feature type="region of interest" description="Disordered" evidence="2">
    <location>
        <begin position="1701"/>
        <end position="1724"/>
    </location>
</feature>
<sequence length="1888" mass="215470">MLILERKKNMELIQTDDYYILLDGEHTLWCNRYTGQITPRQDANLLDEDNPTCLGHIYGIIGKITIYPEFPPKLLIIKHQNQIGSLPGGHRVYNINQIAVLNITCSSNLDKSDLDLEPCRKCYFINNPPNSSSSSSKASKKAWKTLQLATATTRTHRKHQTKEMRDKEKFERQIIEELLVMFNDTNFFYYSPTGDITNSMQRQYDQTLTRKVDLPLWQRVDDRFFWNKHMMCDLIAYEHLADRWIIPIIQGFIQIESCALNYNENSSQELSSNSNTNTDKCKILLISRRSRHREGTRYKRRGLDDIGKCANYVETEQIMEYLEHCLSFVQVRGSIPVFWSQPGYRYRPPPLLDKDEIETQAAFDKHFTEQLSIYEYQTIINLVDQTGREKVLADAYLNHVLNYNNPNLTYVTFDFHQHCRGMRYDNVKLLISNIEDIINDLWYCWIDTNGLICDQKGVFRVNCLDCLDRTNVVQTAFAKAVLEIQFSKLDILPLGGLLPVQCRNTFQLMWTNNGDIISKQYAGTVALKISHTGESRLTEVMKDGYHSANRYYLNAFRDGYRQACYDILQGIPPNDKDMTILGNNIILPITSLLPTPTTIYYNNLSLAPEVNLFLAVFTVLRYSMNQYKVTYRPSALDFMLGHFISDDIFGFAAESELLAGNVSWFFCQAGHVYHLIEDCKKMLISSDEVVLGAWPLIDADPEFGDPAQEEMNIVLMMTKEFYYVAEYDEASDRITQYQRVLLNEIETMELGFEPSLLQSKYLCLRINYQRQYETGYFHMFRSANIRFFKNKAVPIETEKDALEFLGEIVTMFSAILLSEGKKIPFHRGKLEKRKSKASFHEMKISPFSDMYLVLPSLTPQAKNLPENSFLALPNVGTGVANSALSFMMAQIARFSSSLSILKTDENNAEADTAEQSLQALESRHNFLKSSRGILAASGSGPLEDNSRPIAAPRSVAHILGRLSEIYEESMSEAAGSKVAEAVSSRITQSSRALMTVSNTATDFVFSSRSDGTFSQATTNTLTDIILSVLCGFAERCQDLASRLSTMTQPAVPAADAIAAPPTDTTWSVDRKSKMDEEEDLLGSMHVREYDEDSEDLNDDQEAALLADSDLEDKDGKTEYPQSDPDDNENSGNVAVEDEDILDIQADEEVDFDKSVEINVRKKESSESDDEGDDTDAKRRGRFLTERKADDLTLTTKVVREIPESLDSVPLTGIPKLNKQNHNPNQRRFGNDYQRNFNNKPPQRPIRNERRFSPPAQAKFRNQANHTNIHVNPNFSNNQSHRGNNFWESENMKKNFQFQRNNSNFSSNQNNPNVNACQRNLIDVPVAENHHLQNMAHQNPQLLHQNSAPNNPAFQQMNVNHPSLLAGNMNTNNQLPFQSQNFNQDFMPLNSIVNQPASLAMQNQPNMNFMNRGLGTNNVPQSLLPNSGRFWLDQQHPNPNQQSMNFQNASQQTQFQPQFQQQFKPQNNMQPLLRGPSMSGLMENRLQFPGHNVQQQMPYTTTNQMSMNQNQNQNKFQPNSLTQFHPNYPPPQIRPNNRNQTMNSNQKWQQAPGMHNFGHRGMAADKSIRPKAQGYSSALTVIQTVSHEQLKQQGHIGNQNNEINLSIMNRNKRQMQQPFVQTKQQKLEKPMQINVKQNQSNIKEVPMVTNFSAVQSVNPIIPAIMKISQNKSTLPIEDEEDEQTKILRRQIEEQKKKREAYLREKEEKRRERKKALQQVPNTQDFSNSNTNIEVLEIINVASNPVNKLSPRPSTSASLIGPNLINYAPPLQPKPQTLQNAVRMPNFARPAAIAHQFSGQPVRMRAQVPNRANLQFQTRAAFNPGLMNPNALGQPKFQLMFLQTNPMENRNRIVVIENLAAATTQVNGAYGYSSRRMVDLSLISVKLISP</sequence>
<dbReference type="PANTHER" id="PTHR45662:SF8">
    <property type="entry name" value="PHOSPHATIDYLINOSITIDE PHOSPHATASE SAC2"/>
    <property type="match status" value="1"/>
</dbReference>
<feature type="compositionally biased region" description="Acidic residues" evidence="2">
    <location>
        <begin position="1135"/>
        <end position="1150"/>
    </location>
</feature>
<dbReference type="PANTHER" id="PTHR45662">
    <property type="entry name" value="PHOSPHATIDYLINOSITIDE PHOSPHATASE SAC1"/>
    <property type="match status" value="1"/>
</dbReference>
<dbReference type="GO" id="GO:2001135">
    <property type="term" value="P:regulation of endocytic recycling"/>
    <property type="evidence" value="ECO:0007669"/>
    <property type="project" value="TreeGrafter"/>
</dbReference>
<evidence type="ECO:0000256" key="2">
    <source>
        <dbReference type="SAM" id="MobiDB-lite"/>
    </source>
</evidence>
<protein>
    <recommendedName>
        <fullName evidence="7">SAC domain-containing protein</fullName>
    </recommendedName>
</protein>
<feature type="compositionally biased region" description="Polar residues" evidence="2">
    <location>
        <begin position="1514"/>
        <end position="1524"/>
    </location>
</feature>
<feature type="region of interest" description="Disordered" evidence="2">
    <location>
        <begin position="1054"/>
        <end position="1077"/>
    </location>
</feature>
<evidence type="ECO:0000313" key="6">
    <source>
        <dbReference type="Proteomes" id="UP000014500"/>
    </source>
</evidence>
<dbReference type="GO" id="GO:0005769">
    <property type="term" value="C:early endosome"/>
    <property type="evidence" value="ECO:0007669"/>
    <property type="project" value="TreeGrafter"/>
</dbReference>
<evidence type="ECO:0000259" key="3">
    <source>
        <dbReference type="PROSITE" id="PS50275"/>
    </source>
</evidence>
<feature type="region of interest" description="Disordered" evidence="2">
    <location>
        <begin position="1210"/>
        <end position="1248"/>
    </location>
</feature>
<keyword evidence="6" id="KW-1185">Reference proteome</keyword>
<feature type="compositionally biased region" description="Low complexity" evidence="2">
    <location>
        <begin position="1444"/>
        <end position="1457"/>
    </location>
</feature>
<dbReference type="PROSITE" id="PS50275">
    <property type="entry name" value="SAC"/>
    <property type="match status" value="1"/>
</dbReference>
<feature type="region of interest" description="Disordered" evidence="2">
    <location>
        <begin position="1433"/>
        <end position="1457"/>
    </location>
</feature>
<dbReference type="HOGENOM" id="CLU_236083_0_0_1"/>
<feature type="compositionally biased region" description="Polar residues" evidence="2">
    <location>
        <begin position="1217"/>
        <end position="1240"/>
    </location>
</feature>
<feature type="domain" description="SAC" evidence="3">
    <location>
        <begin position="179"/>
        <end position="523"/>
    </location>
</feature>
<accession>T1IJ69</accession>
<evidence type="ECO:0008006" key="7">
    <source>
        <dbReference type="Google" id="ProtNLM"/>
    </source>
</evidence>
<feature type="region of interest" description="Disordered" evidence="2">
    <location>
        <begin position="1509"/>
        <end position="1543"/>
    </location>
</feature>
<dbReference type="InterPro" id="IPR034753">
    <property type="entry name" value="hSac2"/>
</dbReference>
<dbReference type="GO" id="GO:0045334">
    <property type="term" value="C:clathrin-coated endocytic vesicle"/>
    <property type="evidence" value="ECO:0007669"/>
    <property type="project" value="TreeGrafter"/>
</dbReference>